<evidence type="ECO:0000313" key="3">
    <source>
        <dbReference type="EMBL" id="CAD7243573.1"/>
    </source>
</evidence>
<dbReference type="OrthoDB" id="1053178at2759"/>
<reference evidence="3" key="1">
    <citation type="submission" date="2020-11" db="EMBL/GenBank/DDBJ databases">
        <authorList>
            <person name="Tran Van P."/>
        </authorList>
    </citation>
    <scope>NUCLEOTIDE SEQUENCE</scope>
</reference>
<accession>A0A7R8XAG9</accession>
<dbReference type="PROSITE" id="PS51450">
    <property type="entry name" value="LRR"/>
    <property type="match status" value="2"/>
</dbReference>
<keyword evidence="2" id="KW-0677">Repeat</keyword>
<dbReference type="InterPro" id="IPR029058">
    <property type="entry name" value="AB_hydrolase_fold"/>
</dbReference>
<dbReference type="InterPro" id="IPR025875">
    <property type="entry name" value="Leu-rich_rpt_4"/>
</dbReference>
<organism evidence="3">
    <name type="scientific">Darwinula stevensoni</name>
    <dbReference type="NCBI Taxonomy" id="69355"/>
    <lineage>
        <taxon>Eukaryota</taxon>
        <taxon>Metazoa</taxon>
        <taxon>Ecdysozoa</taxon>
        <taxon>Arthropoda</taxon>
        <taxon>Crustacea</taxon>
        <taxon>Oligostraca</taxon>
        <taxon>Ostracoda</taxon>
        <taxon>Podocopa</taxon>
        <taxon>Podocopida</taxon>
        <taxon>Darwinulocopina</taxon>
        <taxon>Darwinuloidea</taxon>
        <taxon>Darwinulidae</taxon>
        <taxon>Darwinula</taxon>
    </lineage>
</organism>
<evidence type="ECO:0000256" key="2">
    <source>
        <dbReference type="ARBA" id="ARBA00022737"/>
    </source>
</evidence>
<dbReference type="InterPro" id="IPR003591">
    <property type="entry name" value="Leu-rich_rpt_typical-subtyp"/>
</dbReference>
<sequence length="716" mass="81529">MEDNTEVEELPEGLFKHISFQRIVINNTALKKVQPSAILPLKHLHVELGIQHSLLENFPFYILNQLQRLESLWLYNNSLTSIPAFKSDSLEILRLDNNKITRVEFDGWATPNLKKLYLFNNLLTSFPAFNSNSIELIWLYNNLLTSVPAFKSETLEILRLDQNKITSVEFDGWATPKLVRLDLDDNLLTYVPAFKSESLEILYLNDNEIESVDFDGWATPKLIRLDLYKNLLTYVPAFKSESLEILYLNDNEIESVEFDRWTTPKLRELYLYNNLLTFVPAFKSESLEILRLDNNKITSVQFDGWATPNLKKLYLYNNLLTFVPAFKSESLEILRLDNNNITSVDFDGWATPKLMQVDLDNNLLTYVPAFKSESLEILYLNGNEIESVEFDGWATPKLRELHLYDNFLNSFPAFKSENLEILRLDNNKITNVEVDGWATPSLRELNIAKNPLLKFPSAAIKGMKNLEKFYYSESNVGPTVSSGFLEFQSKALKLVTLWSNNISILDKDAITGLGPNTTVQLTNNDIVILSEEIFRPMLEILSAGDGVLFLDEKIVLYGRSLGSVPTVRLASERENLPGVILHSPLSSALGMVLRFTPWSVGPFAVTDLVPRITCPVPVVHGTQDEIIPNSHGRVIHDKCQQKVDALWVEGAGHNNMEAYPQFWRRFQPLLGAGTQGGNVAVSLRRERFYFVEVDELGLASSRHKLLDIPTINVDQF</sequence>
<dbReference type="Pfam" id="PF12799">
    <property type="entry name" value="LRR_4"/>
    <property type="match status" value="3"/>
</dbReference>
<dbReference type="InterPro" id="IPR032675">
    <property type="entry name" value="LRR_dom_sf"/>
</dbReference>
<evidence type="ECO:0000313" key="4">
    <source>
        <dbReference type="Proteomes" id="UP000677054"/>
    </source>
</evidence>
<evidence type="ECO:0000256" key="1">
    <source>
        <dbReference type="ARBA" id="ARBA00022614"/>
    </source>
</evidence>
<dbReference type="SUPFAM" id="SSF53474">
    <property type="entry name" value="alpha/beta-Hydrolases"/>
    <property type="match status" value="1"/>
</dbReference>
<dbReference type="Gene3D" id="3.40.50.1820">
    <property type="entry name" value="alpha/beta hydrolase"/>
    <property type="match status" value="1"/>
</dbReference>
<dbReference type="InterPro" id="IPR001611">
    <property type="entry name" value="Leu-rich_rpt"/>
</dbReference>
<dbReference type="SMART" id="SM00365">
    <property type="entry name" value="LRR_SD22"/>
    <property type="match status" value="6"/>
</dbReference>
<dbReference type="SMART" id="SM00369">
    <property type="entry name" value="LRR_TYP"/>
    <property type="match status" value="16"/>
</dbReference>
<dbReference type="Gene3D" id="3.80.10.10">
    <property type="entry name" value="Ribonuclease Inhibitor"/>
    <property type="match status" value="3"/>
</dbReference>
<dbReference type="SUPFAM" id="SSF52058">
    <property type="entry name" value="L domain-like"/>
    <property type="match status" value="2"/>
</dbReference>
<protein>
    <submittedName>
        <fullName evidence="3">Uncharacterized protein</fullName>
    </submittedName>
</protein>
<dbReference type="AlphaFoldDB" id="A0A7R8XAG9"/>
<dbReference type="EMBL" id="CAJPEV010000457">
    <property type="protein sequence ID" value="CAG0885486.1"/>
    <property type="molecule type" value="Genomic_DNA"/>
</dbReference>
<proteinExistence type="predicted"/>
<name>A0A7R8XAG9_9CRUS</name>
<keyword evidence="4" id="KW-1185">Reference proteome</keyword>
<gene>
    <name evidence="3" type="ORF">DSTB1V02_LOCUS3489</name>
</gene>
<dbReference type="EMBL" id="LR899974">
    <property type="protein sequence ID" value="CAD7243573.1"/>
    <property type="molecule type" value="Genomic_DNA"/>
</dbReference>
<dbReference type="PANTHER" id="PTHR45617:SF169">
    <property type="entry name" value="LRRCT DOMAIN-CONTAINING PROTEIN"/>
    <property type="match status" value="1"/>
</dbReference>
<keyword evidence="1" id="KW-0433">Leucine-rich repeat</keyword>
<dbReference type="PANTHER" id="PTHR45617">
    <property type="entry name" value="LEUCINE RICH REPEAT FAMILY PROTEIN"/>
    <property type="match status" value="1"/>
</dbReference>
<dbReference type="Proteomes" id="UP000677054">
    <property type="component" value="Unassembled WGS sequence"/>
</dbReference>
<dbReference type="SMART" id="SM00364">
    <property type="entry name" value="LRR_BAC"/>
    <property type="match status" value="13"/>
</dbReference>